<sequence>MSKYTVLITGASGGIGSATAIRLGSEADRIGIVAIALHYNSNHQLAEKVKAKIESESNPHIKIGIFQADLALSEDIARLHKEVTDAFGTIDILFANAGTSAGKNIGPKGNIEDVSLEIFEATWRVNALASFQLTQLVVPSMAQRSFGRVIYNSSVAALTGGVVGPHYASSKSALHGMLHFLAMRYAKDGVTFNAVAPALIEDTLLLPQGSGELKGRIPVGRLGKPDEVASVVQVMIENGYITNKVWAIDGGWHPS</sequence>
<dbReference type="OrthoDB" id="417891at2759"/>
<dbReference type="PRINTS" id="PR00081">
    <property type="entry name" value="GDHRDH"/>
</dbReference>
<name>A0A5M8PRN7_9LECA</name>
<accession>A0A5M8PRN7</accession>
<dbReference type="InterPro" id="IPR020904">
    <property type="entry name" value="Sc_DH/Rdtase_CS"/>
</dbReference>
<evidence type="ECO:0000256" key="3">
    <source>
        <dbReference type="RuleBase" id="RU000363"/>
    </source>
</evidence>
<dbReference type="GO" id="GO:0048038">
    <property type="term" value="F:quinone binding"/>
    <property type="evidence" value="ECO:0007669"/>
    <property type="project" value="TreeGrafter"/>
</dbReference>
<dbReference type="Proteomes" id="UP000324767">
    <property type="component" value="Unassembled WGS sequence"/>
</dbReference>
<evidence type="ECO:0000313" key="5">
    <source>
        <dbReference type="Proteomes" id="UP000324767"/>
    </source>
</evidence>
<dbReference type="InterPro" id="IPR036291">
    <property type="entry name" value="NAD(P)-bd_dom_sf"/>
</dbReference>
<proteinExistence type="inferred from homology"/>
<reference evidence="4 5" key="1">
    <citation type="submission" date="2019-09" db="EMBL/GenBank/DDBJ databases">
        <title>The hologenome of the rock-dwelling lichen Lasallia pustulata.</title>
        <authorList>
            <person name="Greshake Tzovaras B."/>
            <person name="Segers F."/>
            <person name="Bicker A."/>
            <person name="Dal Grande F."/>
            <person name="Otte J."/>
            <person name="Hankeln T."/>
            <person name="Schmitt I."/>
            <person name="Ebersberger I."/>
        </authorList>
    </citation>
    <scope>NUCLEOTIDE SEQUENCE [LARGE SCALE GENOMIC DNA]</scope>
    <source>
        <strain evidence="4">A1-1</strain>
    </source>
</reference>
<evidence type="ECO:0000256" key="2">
    <source>
        <dbReference type="ARBA" id="ARBA00022857"/>
    </source>
</evidence>
<evidence type="ECO:0000313" key="4">
    <source>
        <dbReference type="EMBL" id="KAA6412191.1"/>
    </source>
</evidence>
<organism evidence="4 5">
    <name type="scientific">Lasallia pustulata</name>
    <dbReference type="NCBI Taxonomy" id="136370"/>
    <lineage>
        <taxon>Eukaryota</taxon>
        <taxon>Fungi</taxon>
        <taxon>Dikarya</taxon>
        <taxon>Ascomycota</taxon>
        <taxon>Pezizomycotina</taxon>
        <taxon>Lecanoromycetes</taxon>
        <taxon>OSLEUM clade</taxon>
        <taxon>Umbilicariomycetidae</taxon>
        <taxon>Umbilicariales</taxon>
        <taxon>Umbilicariaceae</taxon>
        <taxon>Lasallia</taxon>
    </lineage>
</organism>
<protein>
    <submittedName>
        <fullName evidence="4">Short-chain dehydrogenase reductase</fullName>
    </submittedName>
</protein>
<dbReference type="AlphaFoldDB" id="A0A5M8PRN7"/>
<dbReference type="SUPFAM" id="SSF51735">
    <property type="entry name" value="NAD(P)-binding Rossmann-fold domains"/>
    <property type="match status" value="1"/>
</dbReference>
<dbReference type="PANTHER" id="PTHR42760">
    <property type="entry name" value="SHORT-CHAIN DEHYDROGENASES/REDUCTASES FAMILY MEMBER"/>
    <property type="match status" value="1"/>
</dbReference>
<dbReference type="InterPro" id="IPR002347">
    <property type="entry name" value="SDR_fam"/>
</dbReference>
<keyword evidence="2" id="KW-0521">NADP</keyword>
<dbReference type="PROSITE" id="PS00061">
    <property type="entry name" value="ADH_SHORT"/>
    <property type="match status" value="1"/>
</dbReference>
<comment type="similarity">
    <text evidence="1 3">Belongs to the short-chain dehydrogenases/reductases (SDR) family.</text>
</comment>
<comment type="caution">
    <text evidence="4">The sequence shown here is derived from an EMBL/GenBank/DDBJ whole genome shotgun (WGS) entry which is preliminary data.</text>
</comment>
<dbReference type="Pfam" id="PF00106">
    <property type="entry name" value="adh_short"/>
    <property type="match status" value="1"/>
</dbReference>
<dbReference type="Gene3D" id="3.40.50.720">
    <property type="entry name" value="NAD(P)-binding Rossmann-like Domain"/>
    <property type="match status" value="1"/>
</dbReference>
<dbReference type="CDD" id="cd05233">
    <property type="entry name" value="SDR_c"/>
    <property type="match status" value="1"/>
</dbReference>
<dbReference type="EMBL" id="VXIT01000006">
    <property type="protein sequence ID" value="KAA6412191.1"/>
    <property type="molecule type" value="Genomic_DNA"/>
</dbReference>
<dbReference type="PANTHER" id="PTHR42760:SF127">
    <property type="entry name" value="3-KETOACYL-ACYL CARRIER PROTEIN REDUCTASE-RELATED"/>
    <property type="match status" value="1"/>
</dbReference>
<gene>
    <name evidence="4" type="ORF">FRX48_04343</name>
</gene>
<dbReference type="PRINTS" id="PR00080">
    <property type="entry name" value="SDRFAMILY"/>
</dbReference>
<dbReference type="GO" id="GO:0016616">
    <property type="term" value="F:oxidoreductase activity, acting on the CH-OH group of donors, NAD or NADP as acceptor"/>
    <property type="evidence" value="ECO:0007669"/>
    <property type="project" value="TreeGrafter"/>
</dbReference>
<evidence type="ECO:0000256" key="1">
    <source>
        <dbReference type="ARBA" id="ARBA00006484"/>
    </source>
</evidence>
<dbReference type="GO" id="GO:0006633">
    <property type="term" value="P:fatty acid biosynthetic process"/>
    <property type="evidence" value="ECO:0007669"/>
    <property type="project" value="TreeGrafter"/>
</dbReference>